<reference evidence="1" key="2">
    <citation type="journal article" date="2015" name="Fish Shellfish Immunol.">
        <title>Early steps in the European eel (Anguilla anguilla)-Vibrio vulnificus interaction in the gills: Role of the RtxA13 toxin.</title>
        <authorList>
            <person name="Callol A."/>
            <person name="Pajuelo D."/>
            <person name="Ebbesson L."/>
            <person name="Teles M."/>
            <person name="MacKenzie S."/>
            <person name="Amaro C."/>
        </authorList>
    </citation>
    <scope>NUCLEOTIDE SEQUENCE</scope>
</reference>
<sequence>MWAAFVREMLGIICWLGAAVVYVLKSDVVNCIHYSQQRWLPISSSYVTKCDLIKYQW</sequence>
<reference evidence="1" key="1">
    <citation type="submission" date="2014-11" db="EMBL/GenBank/DDBJ databases">
        <authorList>
            <person name="Amaro Gonzalez C."/>
        </authorList>
    </citation>
    <scope>NUCLEOTIDE SEQUENCE</scope>
</reference>
<dbReference type="AlphaFoldDB" id="A0A0E9UDC5"/>
<accession>A0A0E9UDC5</accession>
<organism evidence="1">
    <name type="scientific">Anguilla anguilla</name>
    <name type="common">European freshwater eel</name>
    <name type="synonym">Muraena anguilla</name>
    <dbReference type="NCBI Taxonomy" id="7936"/>
    <lineage>
        <taxon>Eukaryota</taxon>
        <taxon>Metazoa</taxon>
        <taxon>Chordata</taxon>
        <taxon>Craniata</taxon>
        <taxon>Vertebrata</taxon>
        <taxon>Euteleostomi</taxon>
        <taxon>Actinopterygii</taxon>
        <taxon>Neopterygii</taxon>
        <taxon>Teleostei</taxon>
        <taxon>Anguilliformes</taxon>
        <taxon>Anguillidae</taxon>
        <taxon>Anguilla</taxon>
    </lineage>
</organism>
<dbReference type="EMBL" id="GBXM01044820">
    <property type="protein sequence ID" value="JAH63757.1"/>
    <property type="molecule type" value="Transcribed_RNA"/>
</dbReference>
<evidence type="ECO:0000313" key="1">
    <source>
        <dbReference type="EMBL" id="JAH63757.1"/>
    </source>
</evidence>
<proteinExistence type="predicted"/>
<name>A0A0E9UDC5_ANGAN</name>
<protein>
    <submittedName>
        <fullName evidence="1">Uncharacterized protein</fullName>
    </submittedName>
</protein>